<evidence type="ECO:0000313" key="6">
    <source>
        <dbReference type="Proteomes" id="UP000314986"/>
    </source>
</evidence>
<accession>A0A4W3IG19</accession>
<keyword evidence="2" id="KW-0768">Sushi</keyword>
<feature type="region of interest" description="Disordered" evidence="3">
    <location>
        <begin position="116"/>
        <end position="170"/>
    </location>
</feature>
<dbReference type="Proteomes" id="UP000314986">
    <property type="component" value="Unassembled WGS sequence"/>
</dbReference>
<evidence type="ECO:0000259" key="4">
    <source>
        <dbReference type="PROSITE" id="PS50923"/>
    </source>
</evidence>
<dbReference type="AlphaFoldDB" id="A0A4W3IG19"/>
<dbReference type="CDD" id="cd00033">
    <property type="entry name" value="CCP"/>
    <property type="match status" value="1"/>
</dbReference>
<dbReference type="PANTHER" id="PTHR15060:SF0">
    <property type="entry name" value="INTERLEUKIN-15 RECEPTOR SUBUNIT ALPHA"/>
    <property type="match status" value="1"/>
</dbReference>
<reference evidence="6" key="3">
    <citation type="journal article" date="2014" name="Nature">
        <title>Elephant shark genome provides unique insights into gnathostome evolution.</title>
        <authorList>
            <consortium name="International Elephant Shark Genome Sequencing Consortium"/>
            <person name="Venkatesh B."/>
            <person name="Lee A.P."/>
            <person name="Ravi V."/>
            <person name="Maurya A.K."/>
            <person name="Lian M.M."/>
            <person name="Swann J.B."/>
            <person name="Ohta Y."/>
            <person name="Flajnik M.F."/>
            <person name="Sutoh Y."/>
            <person name="Kasahara M."/>
            <person name="Hoon S."/>
            <person name="Gangu V."/>
            <person name="Roy S.W."/>
            <person name="Irimia M."/>
            <person name="Korzh V."/>
            <person name="Kondrychyn I."/>
            <person name="Lim Z.W."/>
            <person name="Tay B.H."/>
            <person name="Tohari S."/>
            <person name="Kong K.W."/>
            <person name="Ho S."/>
            <person name="Lorente-Galdos B."/>
            <person name="Quilez J."/>
            <person name="Marques-Bonet T."/>
            <person name="Raney B.J."/>
            <person name="Ingham P.W."/>
            <person name="Tay A."/>
            <person name="Hillier L.W."/>
            <person name="Minx P."/>
            <person name="Boehm T."/>
            <person name="Wilson R.K."/>
            <person name="Brenner S."/>
            <person name="Warren W.C."/>
        </authorList>
    </citation>
    <scope>NUCLEOTIDE SEQUENCE [LARGE SCALE GENOMIC DNA]</scope>
</reference>
<reference evidence="6" key="2">
    <citation type="journal article" date="2007" name="PLoS Biol.">
        <title>Survey sequencing and comparative analysis of the elephant shark (Callorhinchus milii) genome.</title>
        <authorList>
            <person name="Venkatesh B."/>
            <person name="Kirkness E.F."/>
            <person name="Loh Y.H."/>
            <person name="Halpern A.L."/>
            <person name="Lee A.P."/>
            <person name="Johnson J."/>
            <person name="Dandona N."/>
            <person name="Viswanathan L.D."/>
            <person name="Tay A."/>
            <person name="Venter J.C."/>
            <person name="Strausberg R.L."/>
            <person name="Brenner S."/>
        </authorList>
    </citation>
    <scope>NUCLEOTIDE SEQUENCE [LARGE SCALE GENOMIC DNA]</scope>
</reference>
<feature type="domain" description="Sushi" evidence="4">
    <location>
        <begin position="19"/>
        <end position="83"/>
    </location>
</feature>
<evidence type="ECO:0000256" key="2">
    <source>
        <dbReference type="PROSITE-ProRule" id="PRU00302"/>
    </source>
</evidence>
<protein>
    <recommendedName>
        <fullName evidence="4">Sushi domain-containing protein</fullName>
    </recommendedName>
</protein>
<dbReference type="InterPro" id="IPR035976">
    <property type="entry name" value="Sushi/SCR/CCP_sf"/>
</dbReference>
<dbReference type="SMART" id="SM00032">
    <property type="entry name" value="CCP"/>
    <property type="match status" value="1"/>
</dbReference>
<comment type="caution">
    <text evidence="2">Lacks conserved residue(s) required for the propagation of feature annotation.</text>
</comment>
<dbReference type="SUPFAM" id="SSF57535">
    <property type="entry name" value="Complement control module/SCR domain"/>
    <property type="match status" value="1"/>
</dbReference>
<feature type="compositionally biased region" description="Low complexity" evidence="3">
    <location>
        <begin position="131"/>
        <end position="152"/>
    </location>
</feature>
<keyword evidence="1" id="KW-1015">Disulfide bond</keyword>
<reference evidence="5" key="4">
    <citation type="submission" date="2025-08" db="UniProtKB">
        <authorList>
            <consortium name="Ensembl"/>
        </authorList>
    </citation>
    <scope>IDENTIFICATION</scope>
</reference>
<organism evidence="5 6">
    <name type="scientific">Callorhinchus milii</name>
    <name type="common">Ghost shark</name>
    <dbReference type="NCBI Taxonomy" id="7868"/>
    <lineage>
        <taxon>Eukaryota</taxon>
        <taxon>Metazoa</taxon>
        <taxon>Chordata</taxon>
        <taxon>Craniata</taxon>
        <taxon>Vertebrata</taxon>
        <taxon>Chondrichthyes</taxon>
        <taxon>Holocephali</taxon>
        <taxon>Chimaeriformes</taxon>
        <taxon>Callorhinchidae</taxon>
        <taxon>Callorhinchus</taxon>
    </lineage>
</organism>
<dbReference type="PANTHER" id="PTHR15060">
    <property type="entry name" value="INTERLEUKIN-15 RECEPTOR SUBUNIT ALPHA"/>
    <property type="match status" value="1"/>
</dbReference>
<dbReference type="OMA" id="TIMMSTS"/>
<dbReference type="InterPro" id="IPR042372">
    <property type="entry name" value="IL15RA"/>
</dbReference>
<name>A0A4W3IG19_CALMI</name>
<evidence type="ECO:0000313" key="5">
    <source>
        <dbReference type="Ensembl" id="ENSCMIP00000026411.1"/>
    </source>
</evidence>
<dbReference type="STRING" id="7868.ENSCMIP00000026411"/>
<sequence>MTTSPQQIDLLPFFCLFAGSCGRPDLNVPNVNMSVITKNSFKVGDRLRLTCDNGYVRKAGTSNLIHCEANQFQWSKPNLTCIRKAPDCSTSPAQPASAFGPSTSLPSPFGTPSHIPFASLPPLPPSRHVSRPSSSTVPSANLLPSLSSTLPYPNTPAPTPPARVQIPDCPGSWDVLPM</sequence>
<evidence type="ECO:0000256" key="1">
    <source>
        <dbReference type="ARBA" id="ARBA00023157"/>
    </source>
</evidence>
<reference evidence="5" key="5">
    <citation type="submission" date="2025-09" db="UniProtKB">
        <authorList>
            <consortium name="Ensembl"/>
        </authorList>
    </citation>
    <scope>IDENTIFICATION</scope>
</reference>
<dbReference type="Ensembl" id="ENSCMIT00000026841.1">
    <property type="protein sequence ID" value="ENSCMIP00000026411.1"/>
    <property type="gene ID" value="ENSCMIG00000011576.1"/>
</dbReference>
<proteinExistence type="predicted"/>
<dbReference type="InParanoid" id="A0A4W3IG19"/>
<keyword evidence="6" id="KW-1185">Reference proteome</keyword>
<dbReference type="GO" id="GO:0042010">
    <property type="term" value="F:interleukin-15 receptor activity"/>
    <property type="evidence" value="ECO:0007669"/>
    <property type="project" value="InterPro"/>
</dbReference>
<evidence type="ECO:0000256" key="3">
    <source>
        <dbReference type="SAM" id="MobiDB-lite"/>
    </source>
</evidence>
<dbReference type="Pfam" id="PF00084">
    <property type="entry name" value="Sushi"/>
    <property type="match status" value="1"/>
</dbReference>
<dbReference type="PROSITE" id="PS50923">
    <property type="entry name" value="SUSHI"/>
    <property type="match status" value="1"/>
</dbReference>
<dbReference type="InterPro" id="IPR000436">
    <property type="entry name" value="Sushi_SCR_CCP_dom"/>
</dbReference>
<reference evidence="6" key="1">
    <citation type="journal article" date="2006" name="Science">
        <title>Ancient noncoding elements conserved in the human genome.</title>
        <authorList>
            <person name="Venkatesh B."/>
            <person name="Kirkness E.F."/>
            <person name="Loh Y.H."/>
            <person name="Halpern A.L."/>
            <person name="Lee A.P."/>
            <person name="Johnson J."/>
            <person name="Dandona N."/>
            <person name="Viswanathan L.D."/>
            <person name="Tay A."/>
            <person name="Venter J.C."/>
            <person name="Strausberg R.L."/>
            <person name="Brenner S."/>
        </authorList>
    </citation>
    <scope>NUCLEOTIDE SEQUENCE [LARGE SCALE GENOMIC DNA]</scope>
</reference>
<dbReference type="Gene3D" id="2.20.28.230">
    <property type="match status" value="1"/>
</dbReference>